<dbReference type="Proteomes" id="UP001065298">
    <property type="component" value="Chromosome 1"/>
</dbReference>
<keyword evidence="2" id="KW-1185">Reference proteome</keyword>
<name>A0ACC0RDD6_9HYPO</name>
<evidence type="ECO:0000313" key="2">
    <source>
        <dbReference type="Proteomes" id="UP001065298"/>
    </source>
</evidence>
<organism evidence="1 2">
    <name type="scientific">Fusarium keratoplasticum</name>
    <dbReference type="NCBI Taxonomy" id="1328300"/>
    <lineage>
        <taxon>Eukaryota</taxon>
        <taxon>Fungi</taxon>
        <taxon>Dikarya</taxon>
        <taxon>Ascomycota</taxon>
        <taxon>Pezizomycotina</taxon>
        <taxon>Sordariomycetes</taxon>
        <taxon>Hypocreomycetidae</taxon>
        <taxon>Hypocreales</taxon>
        <taxon>Nectriaceae</taxon>
        <taxon>Fusarium</taxon>
        <taxon>Fusarium solani species complex</taxon>
    </lineage>
</organism>
<dbReference type="EMBL" id="CM046503">
    <property type="protein sequence ID" value="KAI8683572.1"/>
    <property type="molecule type" value="Genomic_DNA"/>
</dbReference>
<protein>
    <submittedName>
        <fullName evidence="1">Uncharacterized protein</fullName>
    </submittedName>
</protein>
<evidence type="ECO:0000313" key="1">
    <source>
        <dbReference type="EMBL" id="KAI8683572.1"/>
    </source>
</evidence>
<comment type="caution">
    <text evidence="1">The sequence shown here is derived from an EMBL/GenBank/DDBJ whole genome shotgun (WGS) entry which is preliminary data.</text>
</comment>
<proteinExistence type="predicted"/>
<gene>
    <name evidence="1" type="ORF">NCS57_00021800</name>
</gene>
<reference evidence="1" key="1">
    <citation type="submission" date="2022-06" db="EMBL/GenBank/DDBJ databases">
        <title>Fusarium solani species complex genomes reveal bases of compartmentalisation and animal pathogenesis.</title>
        <authorList>
            <person name="Tsai I.J."/>
        </authorList>
    </citation>
    <scope>NUCLEOTIDE SEQUENCE</scope>
    <source>
        <strain evidence="1">Fu6.1</strain>
    </source>
</reference>
<sequence>MESLISHGVIPASKVLRCVELHVTGEPARIVYHGYPHLSGTLLEQREQALREHDDYRKRLLLEPRGHKDMYGAIIRRDTELIRSGDAHIGVLFCHSYGYSPMCGHATIALARFLVDTQDTSIFPNRHKLTVDENEKTVHIKLHAPCGVVTVIVPVTDDSRCDQSRPIRFLSTPAYPVCLGLEVPIPAHCRWPQLGERSSVVLDIGYGGAYFLVIDLREIGFGSGLKSISLEDAVSCVKKIGDAFGSNEAIIHQSGMPAHMARVAYYAVLLEDPSTGVRPAGILEAGSGMCIFGDGQVDRSPTGSGTSARMALAYARGARGVGQTCAYNSLTSNHFESGAFTATIINEVPWNGPNGFRKAVVVEVGGRAFYTGFSTYFVEDGDKIGDSGFLSKDFTVKKPS</sequence>
<accession>A0ACC0RDD6</accession>